<protein>
    <recommendedName>
        <fullName evidence="1">Tudor domain-containing protein</fullName>
    </recommendedName>
</protein>
<proteinExistence type="predicted"/>
<accession>A0ABR1AEZ4</accession>
<dbReference type="PROSITE" id="PS50304">
    <property type="entry name" value="TUDOR"/>
    <property type="match status" value="1"/>
</dbReference>
<dbReference type="EMBL" id="JAWJWF010000050">
    <property type="protein sequence ID" value="KAK6618067.1"/>
    <property type="molecule type" value="Genomic_DNA"/>
</dbReference>
<gene>
    <name evidence="2" type="ORF">RUM44_002509</name>
</gene>
<comment type="caution">
    <text evidence="2">The sequence shown here is derived from an EMBL/GenBank/DDBJ whole genome shotgun (WGS) entry which is preliminary data.</text>
</comment>
<evidence type="ECO:0000313" key="3">
    <source>
        <dbReference type="Proteomes" id="UP001359485"/>
    </source>
</evidence>
<feature type="domain" description="Tudor" evidence="1">
    <location>
        <begin position="57"/>
        <end position="73"/>
    </location>
</feature>
<evidence type="ECO:0000259" key="1">
    <source>
        <dbReference type="PROSITE" id="PS50304"/>
    </source>
</evidence>
<organism evidence="2 3">
    <name type="scientific">Polyplax serrata</name>
    <name type="common">Common mouse louse</name>
    <dbReference type="NCBI Taxonomy" id="468196"/>
    <lineage>
        <taxon>Eukaryota</taxon>
        <taxon>Metazoa</taxon>
        <taxon>Ecdysozoa</taxon>
        <taxon>Arthropoda</taxon>
        <taxon>Hexapoda</taxon>
        <taxon>Insecta</taxon>
        <taxon>Pterygota</taxon>
        <taxon>Neoptera</taxon>
        <taxon>Paraneoptera</taxon>
        <taxon>Psocodea</taxon>
        <taxon>Troctomorpha</taxon>
        <taxon>Phthiraptera</taxon>
        <taxon>Anoplura</taxon>
        <taxon>Polyplacidae</taxon>
        <taxon>Polyplax</taxon>
    </lineage>
</organism>
<reference evidence="2 3" key="1">
    <citation type="submission" date="2023-09" db="EMBL/GenBank/DDBJ databases">
        <title>Genomes of two closely related lineages of the louse Polyplax serrata with different host specificities.</title>
        <authorList>
            <person name="Martinu J."/>
            <person name="Tarabai H."/>
            <person name="Stefka J."/>
            <person name="Hypsa V."/>
        </authorList>
    </citation>
    <scope>NUCLEOTIDE SEQUENCE [LARGE SCALE GENOMIC DNA]</scope>
    <source>
        <strain evidence="2">98ZLc_SE</strain>
    </source>
</reference>
<dbReference type="Proteomes" id="UP001359485">
    <property type="component" value="Unassembled WGS sequence"/>
</dbReference>
<keyword evidence="3" id="KW-1185">Reference proteome</keyword>
<sequence>MFCTTTWFCMKREGVVRLESHLFLLLESGKGSFPAGSNDPSAVPTDQDLISGTQKNKFKVGERCMVMSSEDGM</sequence>
<dbReference type="InterPro" id="IPR002999">
    <property type="entry name" value="Tudor"/>
</dbReference>
<name>A0ABR1AEZ4_POLSC</name>
<evidence type="ECO:0000313" key="2">
    <source>
        <dbReference type="EMBL" id="KAK6618067.1"/>
    </source>
</evidence>